<dbReference type="Proteomes" id="UP000239203">
    <property type="component" value="Unassembled WGS sequence"/>
</dbReference>
<reference evidence="2 3" key="1">
    <citation type="submission" date="2018-02" db="EMBL/GenBank/DDBJ databases">
        <title>Genomic Encyclopedia of Archaeal and Bacterial Type Strains, Phase II (KMG-II): from individual species to whole genera.</title>
        <authorList>
            <person name="Goeker M."/>
        </authorList>
    </citation>
    <scope>NUCLEOTIDE SEQUENCE [LARGE SCALE GENOMIC DNA]</scope>
    <source>
        <strain evidence="2 3">YU 961-1</strain>
    </source>
</reference>
<name>A0A2S6GBT4_9PSEU</name>
<keyword evidence="1" id="KW-0472">Membrane</keyword>
<dbReference type="RefSeq" id="WP_104483431.1">
    <property type="nucleotide sequence ID" value="NZ_CP154825.1"/>
</dbReference>
<accession>A0A2S6GBT4</accession>
<evidence type="ECO:0000313" key="2">
    <source>
        <dbReference type="EMBL" id="PPK61735.1"/>
    </source>
</evidence>
<dbReference type="EMBL" id="PTIX01000039">
    <property type="protein sequence ID" value="PPK61735.1"/>
    <property type="molecule type" value="Genomic_DNA"/>
</dbReference>
<evidence type="ECO:0000313" key="3">
    <source>
        <dbReference type="Proteomes" id="UP000239203"/>
    </source>
</evidence>
<protein>
    <submittedName>
        <fullName evidence="2">Uncharacterized protein</fullName>
    </submittedName>
</protein>
<dbReference type="AlphaFoldDB" id="A0A2S6GBT4"/>
<evidence type="ECO:0000256" key="1">
    <source>
        <dbReference type="SAM" id="Phobius"/>
    </source>
</evidence>
<keyword evidence="1" id="KW-1133">Transmembrane helix</keyword>
<keyword evidence="3" id="KW-1185">Reference proteome</keyword>
<keyword evidence="1" id="KW-0812">Transmembrane</keyword>
<comment type="caution">
    <text evidence="2">The sequence shown here is derived from an EMBL/GenBank/DDBJ whole genome shotgun (WGS) entry which is preliminary data.</text>
</comment>
<dbReference type="OrthoDB" id="3524223at2"/>
<gene>
    <name evidence="2" type="ORF">CLV40_13932</name>
</gene>
<proteinExistence type="predicted"/>
<organism evidence="2 3">
    <name type="scientific">Actinokineospora auranticolor</name>
    <dbReference type="NCBI Taxonomy" id="155976"/>
    <lineage>
        <taxon>Bacteria</taxon>
        <taxon>Bacillati</taxon>
        <taxon>Actinomycetota</taxon>
        <taxon>Actinomycetes</taxon>
        <taxon>Pseudonocardiales</taxon>
        <taxon>Pseudonocardiaceae</taxon>
        <taxon>Actinokineospora</taxon>
    </lineage>
</organism>
<sequence length="245" mass="25636">MSYARELADPWGLLLAASATGVAWAIHLPVAATLGVGVVVLAARAAVAGWSSRVEEVPEPRVIEIEADTPEAQWLLRAAGAQEDFASIAGSLAAGPLADQVNGMAGGIDDTVRGLNRLASRAVTTGRAIARLDPAALAADERRLLKARKQAGSGVRAELDRSLESVRSQLAVHERLTAAYERLMAQLESGTIGLEGLVVRVVELSATTADYPAVDGNLITDLTDQLEGIRAGVAETEETVRRTVG</sequence>
<feature type="transmembrane region" description="Helical" evidence="1">
    <location>
        <begin position="12"/>
        <end position="43"/>
    </location>
</feature>